<dbReference type="InterPro" id="IPR036397">
    <property type="entry name" value="RNaseH_sf"/>
</dbReference>
<dbReference type="InterPro" id="IPR012337">
    <property type="entry name" value="RNaseH-like_sf"/>
</dbReference>
<reference evidence="2 3" key="1">
    <citation type="submission" date="2022-01" db="EMBL/GenBank/DDBJ databases">
        <title>A chromosomal length assembly of Cordylochernes scorpioides.</title>
        <authorList>
            <person name="Zeh D."/>
            <person name="Zeh J."/>
        </authorList>
    </citation>
    <scope>NUCLEOTIDE SEQUENCE [LARGE SCALE GENOMIC DNA]</scope>
    <source>
        <strain evidence="2">IN4F17</strain>
        <tissue evidence="2">Whole Body</tissue>
    </source>
</reference>
<dbReference type="CDD" id="cd09276">
    <property type="entry name" value="Rnase_HI_RT_non_LTR"/>
    <property type="match status" value="1"/>
</dbReference>
<dbReference type="EMBL" id="CP092871">
    <property type="protein sequence ID" value="UYV72205.1"/>
    <property type="molecule type" value="Genomic_DNA"/>
</dbReference>
<evidence type="ECO:0000259" key="1">
    <source>
        <dbReference type="PROSITE" id="PS50879"/>
    </source>
</evidence>
<gene>
    <name evidence="2" type="ORF">LAZ67_9002174</name>
</gene>
<keyword evidence="3" id="KW-1185">Reference proteome</keyword>
<dbReference type="Gene3D" id="3.30.420.10">
    <property type="entry name" value="Ribonuclease H-like superfamily/Ribonuclease H"/>
    <property type="match status" value="1"/>
</dbReference>
<accession>A0ABY6KTL9</accession>
<dbReference type="SUPFAM" id="SSF53098">
    <property type="entry name" value="Ribonuclease H-like"/>
    <property type="match status" value="1"/>
</dbReference>
<name>A0ABY6KTL9_9ARAC</name>
<feature type="domain" description="RNase H type-1" evidence="1">
    <location>
        <begin position="215"/>
        <end position="350"/>
    </location>
</feature>
<evidence type="ECO:0000313" key="2">
    <source>
        <dbReference type="EMBL" id="UYV72205.1"/>
    </source>
</evidence>
<dbReference type="PROSITE" id="PS50879">
    <property type="entry name" value="RNASE_H_1"/>
    <property type="match status" value="1"/>
</dbReference>
<dbReference type="InterPro" id="IPR002156">
    <property type="entry name" value="RNaseH_domain"/>
</dbReference>
<organism evidence="2 3">
    <name type="scientific">Cordylochernes scorpioides</name>
    <dbReference type="NCBI Taxonomy" id="51811"/>
    <lineage>
        <taxon>Eukaryota</taxon>
        <taxon>Metazoa</taxon>
        <taxon>Ecdysozoa</taxon>
        <taxon>Arthropoda</taxon>
        <taxon>Chelicerata</taxon>
        <taxon>Arachnida</taxon>
        <taxon>Pseudoscorpiones</taxon>
        <taxon>Cheliferoidea</taxon>
        <taxon>Chernetidae</taxon>
        <taxon>Cordylochernes</taxon>
    </lineage>
</organism>
<dbReference type="Pfam" id="PF00075">
    <property type="entry name" value="RNase_H"/>
    <property type="match status" value="1"/>
</dbReference>
<protein>
    <recommendedName>
        <fullName evidence="1">RNase H type-1 domain-containing protein</fullName>
    </recommendedName>
</protein>
<evidence type="ECO:0000313" key="3">
    <source>
        <dbReference type="Proteomes" id="UP001235939"/>
    </source>
</evidence>
<dbReference type="Proteomes" id="UP001235939">
    <property type="component" value="Chromosome 09"/>
</dbReference>
<sequence length="424" mass="46429">MYNYITVSSAQRTLDLISEWCLDRKLILSPDKSRVLPIFNNPPSLKIDGLELACPDSLKILGVTFDDRLSFSPHLQRVCERALSFFSRLGRCSNARYGFGFHARRRLYLGAIEPAITYAASIWEDAAKTRAGRSQLRSTQRKFCVHAIRGFRTTPTIAAITLLRVLPLDMKVLLLSSLLRPPGSLPFRAERRPLPYIYPSPPAIPDLSPTPLPSFLPDISYYTDGSKTSSGAGSGVARVPCPGSSFSPLFLSLPLSSHCSVFQAEGFPLLTALRDIASLPSQLTIAIFSDCLSLLNSLPNLETRHPLVFKCQRILHNLLLSRSISLHWVKGHADTVGNIIADSLTRRAANDRDTPPLYSLASAQLCLATSTVRPGGSGMMNLFPQTLLSLKLLASPLYLSIQTTVLSTLQLTTSLGLSPVLLSL</sequence>
<proteinExistence type="predicted"/>